<evidence type="ECO:0000313" key="4">
    <source>
        <dbReference type="EMBL" id="SPZ04880.1"/>
    </source>
</evidence>
<organism evidence="4 5">
    <name type="scientific">Pseudomonas luteola</name>
    <dbReference type="NCBI Taxonomy" id="47886"/>
    <lineage>
        <taxon>Bacteria</taxon>
        <taxon>Pseudomonadati</taxon>
        <taxon>Pseudomonadota</taxon>
        <taxon>Gammaproteobacteria</taxon>
        <taxon>Pseudomonadales</taxon>
        <taxon>Pseudomonadaceae</taxon>
        <taxon>Pseudomonas</taxon>
    </lineage>
</organism>
<dbReference type="InterPro" id="IPR002559">
    <property type="entry name" value="Transposase_11"/>
</dbReference>
<gene>
    <name evidence="4" type="ORF">NCTC11842_01400</name>
</gene>
<sequence>MTKHNRTEKASAMVNRGGRPRAFTPSDIQVLLKIVAEHPQASLDEIANELYRQSGLQVCSATIRRCLRAQGIVRLKVKRHVYTPAQAGKRYGYTQAHRREQVTPYSTSLTDAEWALVADLFERDPGTRGTPPRYARRELVDACCYVLRTGCAWRLLPTSFPPWQAVYKSFARWVEAGTFEQLQDRLREQWRKRMGRGVQPSATVIDAQSTRASPQGGESGFDAGKKVKGRKRHLIVDTLGVLVAITITAANVQDRDAAAAVVEKACNKVPCMQKLYADGAYGGSRARAIENAHALVVEVVRRPGNGATGTLQTALALPERGAGFTVLPKRWVVERTHAWIERWRRTLMHHDRKLSVAAAWVWLANARILLNRLA</sequence>
<evidence type="ECO:0000259" key="3">
    <source>
        <dbReference type="Pfam" id="PF13340"/>
    </source>
</evidence>
<reference evidence="4 5" key="1">
    <citation type="submission" date="2018-06" db="EMBL/GenBank/DDBJ databases">
        <authorList>
            <consortium name="Pathogen Informatics"/>
            <person name="Doyle S."/>
        </authorList>
    </citation>
    <scope>NUCLEOTIDE SEQUENCE [LARGE SCALE GENOMIC DNA]</scope>
    <source>
        <strain evidence="4 5">NCTC11842</strain>
    </source>
</reference>
<dbReference type="EMBL" id="UAUF01000010">
    <property type="protein sequence ID" value="SPZ04880.1"/>
    <property type="molecule type" value="Genomic_DNA"/>
</dbReference>
<dbReference type="Proteomes" id="UP000250443">
    <property type="component" value="Unassembled WGS sequence"/>
</dbReference>
<name>A0A2X2EDZ3_PSELU</name>
<proteinExistence type="predicted"/>
<protein>
    <submittedName>
        <fullName evidence="4">ISPsy19, transposase</fullName>
    </submittedName>
</protein>
<feature type="domain" description="Insertion element IS402-like" evidence="3">
    <location>
        <begin position="109"/>
        <end position="182"/>
    </location>
</feature>
<dbReference type="Pfam" id="PF01609">
    <property type="entry name" value="DDE_Tnp_1"/>
    <property type="match status" value="1"/>
</dbReference>
<evidence type="ECO:0000259" key="2">
    <source>
        <dbReference type="Pfam" id="PF01609"/>
    </source>
</evidence>
<dbReference type="GO" id="GO:0015074">
    <property type="term" value="P:DNA integration"/>
    <property type="evidence" value="ECO:0007669"/>
    <property type="project" value="InterPro"/>
</dbReference>
<dbReference type="PANTHER" id="PTHR30007">
    <property type="entry name" value="PHP DOMAIN PROTEIN"/>
    <property type="match status" value="1"/>
</dbReference>
<dbReference type="InterPro" id="IPR025161">
    <property type="entry name" value="IS402-like_dom"/>
</dbReference>
<dbReference type="PANTHER" id="PTHR30007:SF0">
    <property type="entry name" value="TRANSPOSASE"/>
    <property type="match status" value="1"/>
</dbReference>
<dbReference type="InterPro" id="IPR002492">
    <property type="entry name" value="Transposase_Tc1-like"/>
</dbReference>
<accession>A0A2X2EDZ3</accession>
<dbReference type="Pfam" id="PF13340">
    <property type="entry name" value="DUF4096"/>
    <property type="match status" value="1"/>
</dbReference>
<dbReference type="SUPFAM" id="SSF46689">
    <property type="entry name" value="Homeodomain-like"/>
    <property type="match status" value="1"/>
</dbReference>
<dbReference type="GO" id="GO:0003677">
    <property type="term" value="F:DNA binding"/>
    <property type="evidence" value="ECO:0007669"/>
    <property type="project" value="InterPro"/>
</dbReference>
<dbReference type="Pfam" id="PF01498">
    <property type="entry name" value="HTH_Tnp_Tc3_2"/>
    <property type="match status" value="1"/>
</dbReference>
<evidence type="ECO:0000259" key="1">
    <source>
        <dbReference type="Pfam" id="PF01498"/>
    </source>
</evidence>
<feature type="domain" description="Transposase Tc1-like" evidence="1">
    <location>
        <begin position="31"/>
        <end position="98"/>
    </location>
</feature>
<feature type="domain" description="Transposase IS4-like" evidence="2">
    <location>
        <begin position="200"/>
        <end position="366"/>
    </location>
</feature>
<dbReference type="GO" id="GO:0006313">
    <property type="term" value="P:DNA transposition"/>
    <property type="evidence" value="ECO:0007669"/>
    <property type="project" value="InterPro"/>
</dbReference>
<dbReference type="NCBIfam" id="NF033580">
    <property type="entry name" value="transpos_IS5_3"/>
    <property type="match status" value="1"/>
</dbReference>
<evidence type="ECO:0000313" key="5">
    <source>
        <dbReference type="Proteomes" id="UP000250443"/>
    </source>
</evidence>
<dbReference type="GO" id="GO:0004803">
    <property type="term" value="F:transposase activity"/>
    <property type="evidence" value="ECO:0007669"/>
    <property type="project" value="InterPro"/>
</dbReference>
<dbReference type="InterPro" id="IPR009057">
    <property type="entry name" value="Homeodomain-like_sf"/>
</dbReference>
<dbReference type="AlphaFoldDB" id="A0A2X2EDZ3"/>